<comment type="caution">
    <text evidence="1">The sequence shown here is derived from an EMBL/GenBank/DDBJ whole genome shotgun (WGS) entry which is preliminary data.</text>
</comment>
<organism evidence="1 2">
    <name type="scientific">Flavobacterium suzhouense</name>
    <dbReference type="NCBI Taxonomy" id="1529638"/>
    <lineage>
        <taxon>Bacteria</taxon>
        <taxon>Pseudomonadati</taxon>
        <taxon>Bacteroidota</taxon>
        <taxon>Flavobacteriia</taxon>
        <taxon>Flavobacteriales</taxon>
        <taxon>Flavobacteriaceae</taxon>
        <taxon>Flavobacterium</taxon>
    </lineage>
</organism>
<keyword evidence="2" id="KW-1185">Reference proteome</keyword>
<gene>
    <name evidence="1" type="ORF">ACFSR3_10205</name>
</gene>
<reference evidence="2" key="1">
    <citation type="journal article" date="2019" name="Int. J. Syst. Evol. Microbiol.">
        <title>The Global Catalogue of Microorganisms (GCM) 10K type strain sequencing project: providing services to taxonomists for standard genome sequencing and annotation.</title>
        <authorList>
            <consortium name="The Broad Institute Genomics Platform"/>
            <consortium name="The Broad Institute Genome Sequencing Center for Infectious Disease"/>
            <person name="Wu L."/>
            <person name="Ma J."/>
        </authorList>
    </citation>
    <scope>NUCLEOTIDE SEQUENCE [LARGE SCALE GENOMIC DNA]</scope>
    <source>
        <strain evidence="2">KCTC 42107</strain>
    </source>
</reference>
<proteinExistence type="predicted"/>
<name>A0ABW5NTM0_9FLAO</name>
<protein>
    <submittedName>
        <fullName evidence="1">Uncharacterized protein</fullName>
    </submittedName>
</protein>
<dbReference type="RefSeq" id="WP_379820874.1">
    <property type="nucleotide sequence ID" value="NZ_JBHUMD010000024.1"/>
</dbReference>
<accession>A0ABW5NTM0</accession>
<dbReference type="Proteomes" id="UP001597480">
    <property type="component" value="Unassembled WGS sequence"/>
</dbReference>
<sequence length="117" mass="13325">MPLSLGLRDEENERINNILNKLMELAYVPEGWLKDEAQPLLTQLGLSYESIDAMTGDELNAHVTKLHFDFANMERLADMLAANPAFKDKAIALYNFIQVESKMFSFDIFNKINALSK</sequence>
<evidence type="ECO:0000313" key="1">
    <source>
        <dbReference type="EMBL" id="MFD2602427.1"/>
    </source>
</evidence>
<dbReference type="EMBL" id="JBHUMD010000024">
    <property type="protein sequence ID" value="MFD2602427.1"/>
    <property type="molecule type" value="Genomic_DNA"/>
</dbReference>
<evidence type="ECO:0000313" key="2">
    <source>
        <dbReference type="Proteomes" id="UP001597480"/>
    </source>
</evidence>